<dbReference type="Proteomes" id="UP001177021">
    <property type="component" value="Unassembled WGS sequence"/>
</dbReference>
<gene>
    <name evidence="1" type="ORF">MILVUS5_LOCUS14955</name>
</gene>
<name>A0ACB0JM62_TRIPR</name>
<accession>A0ACB0JM62</accession>
<dbReference type="EMBL" id="CASHSV030000109">
    <property type="protein sequence ID" value="CAJ2646204.1"/>
    <property type="molecule type" value="Genomic_DNA"/>
</dbReference>
<protein>
    <submittedName>
        <fullName evidence="1">Uncharacterized protein</fullName>
    </submittedName>
</protein>
<keyword evidence="2" id="KW-1185">Reference proteome</keyword>
<comment type="caution">
    <text evidence="1">The sequence shown here is derived from an EMBL/GenBank/DDBJ whole genome shotgun (WGS) entry which is preliminary data.</text>
</comment>
<organism evidence="1 2">
    <name type="scientific">Trifolium pratense</name>
    <name type="common">Red clover</name>
    <dbReference type="NCBI Taxonomy" id="57577"/>
    <lineage>
        <taxon>Eukaryota</taxon>
        <taxon>Viridiplantae</taxon>
        <taxon>Streptophyta</taxon>
        <taxon>Embryophyta</taxon>
        <taxon>Tracheophyta</taxon>
        <taxon>Spermatophyta</taxon>
        <taxon>Magnoliopsida</taxon>
        <taxon>eudicotyledons</taxon>
        <taxon>Gunneridae</taxon>
        <taxon>Pentapetalae</taxon>
        <taxon>rosids</taxon>
        <taxon>fabids</taxon>
        <taxon>Fabales</taxon>
        <taxon>Fabaceae</taxon>
        <taxon>Papilionoideae</taxon>
        <taxon>50 kb inversion clade</taxon>
        <taxon>NPAAA clade</taxon>
        <taxon>Hologalegina</taxon>
        <taxon>IRL clade</taxon>
        <taxon>Trifolieae</taxon>
        <taxon>Trifolium</taxon>
    </lineage>
</organism>
<reference evidence="1" key="1">
    <citation type="submission" date="2023-10" db="EMBL/GenBank/DDBJ databases">
        <authorList>
            <person name="Rodriguez Cubillos JULIANA M."/>
            <person name="De Vega J."/>
        </authorList>
    </citation>
    <scope>NUCLEOTIDE SEQUENCE</scope>
</reference>
<proteinExistence type="predicted"/>
<sequence>MLVSLPLNAFTASVSPIPLPSLLDSKFSNSTRSIYSFFGWKLISAFDVYLDLKLFCWGRFIRGEVGFPEKLP</sequence>
<evidence type="ECO:0000313" key="1">
    <source>
        <dbReference type="EMBL" id="CAJ2646204.1"/>
    </source>
</evidence>
<evidence type="ECO:0000313" key="2">
    <source>
        <dbReference type="Proteomes" id="UP001177021"/>
    </source>
</evidence>